<dbReference type="SMART" id="SM00312">
    <property type="entry name" value="PX"/>
    <property type="match status" value="1"/>
</dbReference>
<dbReference type="SMART" id="SM00313">
    <property type="entry name" value="PXA"/>
    <property type="match status" value="1"/>
</dbReference>
<dbReference type="InterPro" id="IPR001683">
    <property type="entry name" value="PX_dom"/>
</dbReference>
<proteinExistence type="inferred from homology"/>
<feature type="compositionally biased region" description="Low complexity" evidence="3">
    <location>
        <begin position="907"/>
        <end position="931"/>
    </location>
</feature>
<dbReference type="InterPro" id="IPR003114">
    <property type="entry name" value="Phox_assoc"/>
</dbReference>
<dbReference type="Pfam" id="PF00787">
    <property type="entry name" value="PX"/>
    <property type="match status" value="1"/>
</dbReference>
<dbReference type="PROSITE" id="PS50195">
    <property type="entry name" value="PX"/>
    <property type="match status" value="1"/>
</dbReference>
<feature type="region of interest" description="Disordered" evidence="3">
    <location>
        <begin position="492"/>
        <end position="592"/>
    </location>
</feature>
<protein>
    <submittedName>
        <fullName evidence="7">PXA domain-containing protein</fullName>
    </submittedName>
</protein>
<dbReference type="SUPFAM" id="SSF48097">
    <property type="entry name" value="Regulator of G-protein signaling, RGS"/>
    <property type="match status" value="1"/>
</dbReference>
<dbReference type="EMBL" id="ML002474">
    <property type="protein sequence ID" value="RKP37590.1"/>
    <property type="molecule type" value="Genomic_DNA"/>
</dbReference>
<feature type="domain" description="RGS" evidence="4">
    <location>
        <begin position="349"/>
        <end position="487"/>
    </location>
</feature>
<dbReference type="Pfam" id="PF00615">
    <property type="entry name" value="RGS"/>
    <property type="match status" value="1"/>
</dbReference>
<feature type="coiled-coil region" evidence="2">
    <location>
        <begin position="724"/>
        <end position="751"/>
    </location>
</feature>
<dbReference type="AlphaFoldDB" id="A0A4P9ZXW4"/>
<dbReference type="PROSITE" id="PS50132">
    <property type="entry name" value="RGS"/>
    <property type="match status" value="1"/>
</dbReference>
<dbReference type="SMART" id="SM00315">
    <property type="entry name" value="RGS"/>
    <property type="match status" value="1"/>
</dbReference>
<dbReference type="InterPro" id="IPR036305">
    <property type="entry name" value="RGS_sf"/>
</dbReference>
<dbReference type="Pfam" id="PF02194">
    <property type="entry name" value="PXA"/>
    <property type="match status" value="1"/>
</dbReference>
<dbReference type="PANTHER" id="PTHR22775:SF3">
    <property type="entry name" value="SORTING NEXIN-13"/>
    <property type="match status" value="1"/>
</dbReference>
<gene>
    <name evidence="7" type="ORF">BJ085DRAFT_7275</name>
</gene>
<dbReference type="InterPro" id="IPR036871">
    <property type="entry name" value="PX_dom_sf"/>
</dbReference>
<sequence length="1151" mass="128574">QELNLQLNTLLDYAIRDFVRSWFHTISTDSRFPHSVRQEITEILRKVANRADRFDLPTLLSNRIIPIVTAHLHQFRLAERKARKVWQARGLPTTTVLQHYLPSMLHRAIDPTAITAPAPPLESPVWPAATVSLGHLRQLTTQVLPLVCPPATLQSPLQAVFIREIITGAVLRPVCLTLCDPDTWNTQLDQFLTRAIEEQNMIAQLRQALNEQSQPGAASHALTNAAHSLPFAPRASLDGAPTYDQFIYSVKHCTDLGEIKQIRNQIVAQIRTKRILVEGKNKQEVVHGERVKDINVYINRLLIAKKLAEKQIMLLGREPVGGRSRADSAPEVAVTDGTAYPYPHGPRFTFHEILTNHVALSYFTEYMDLIGKIINLQFWLTVEGLKRHPQSTNAQQLGTVLRAIYRTYFSADAVDELDISDDMAQDLRERFDQFNRNYMVDSADELGPDRSQELFELVIAAQYDVFQSMKQQYYPLFLRSGLYYRFLTANSNPEEQAPPSPSLAQSPSQQLGTSLPSTLGKLPPIGPRPPPASSTATATTTIHHRVMVPVPTTEDPLLNPNRDPAQPNRCPSTPTQGTPPDTDTEYNPEPTEIPETDLLATDAVEAVEAALTSIVQGHSTAQVRPPLSRPNTEVILPTANGGDSEMGGGESPGPPSESSSDGDDDVESHHLSFQDNVHHAPPGDLLLSTKIAQIIQELDRKQQQSTIVTTLMSRAELLDKPNELRILKKSLSALQREIQLLTYQKQQYERQAEENVIVPGRTLIYIPGLTHSVDLSSLPTPNPSPGPNPPTAHTLYLIEVQQMAPDGANDSGWVVSRRYREFSALHQQLKRRFAVVRNYDFPRKHQLPIIPALWSLTGSRRTQPWPPHVETRRIALEKYLQNITQHIEVCLSYELRQFLPINAQRDSPSVGSSPSLRPRLPVPRGGPLSPGTKRQSMGFLNPIQRTIADGLDDILGGPLMLDFISQQLGLQVADLTASEPHTTRGGAGGGALDIHQYLHESGSFIDPLCDLVIETFELKEKSNWLRKQAISILLRNVLGGTIERRIKDSLEALLSPGQLVQHLNTVLHTFWPANQPFTPPAPRSDARKFETQQQASQKWHFFVPNLVGSVVGQRNARRGATRLFNLIQNPYLNENLVCFILDEVVTQVFPE</sequence>
<keyword evidence="2" id="KW-0175">Coiled coil</keyword>
<dbReference type="SUPFAM" id="SSF64268">
    <property type="entry name" value="PX domain"/>
    <property type="match status" value="1"/>
</dbReference>
<dbReference type="Gene3D" id="3.30.1520.10">
    <property type="entry name" value="Phox-like domain"/>
    <property type="match status" value="1"/>
</dbReference>
<organism evidence="7 8">
    <name type="scientific">Dimargaris cristalligena</name>
    <dbReference type="NCBI Taxonomy" id="215637"/>
    <lineage>
        <taxon>Eukaryota</taxon>
        <taxon>Fungi</taxon>
        <taxon>Fungi incertae sedis</taxon>
        <taxon>Zoopagomycota</taxon>
        <taxon>Kickxellomycotina</taxon>
        <taxon>Dimargaritomycetes</taxon>
        <taxon>Dimargaritales</taxon>
        <taxon>Dimargaritaceae</taxon>
        <taxon>Dimargaris</taxon>
    </lineage>
</organism>
<feature type="domain" description="PX" evidence="5">
    <location>
        <begin position="774"/>
        <end position="906"/>
    </location>
</feature>
<comment type="similarity">
    <text evidence="1">Belongs to the sorting nexin family.</text>
</comment>
<dbReference type="Gene3D" id="1.10.167.10">
    <property type="entry name" value="Regulator of G-protein Signalling 4, domain 2"/>
    <property type="match status" value="1"/>
</dbReference>
<evidence type="ECO:0000259" key="6">
    <source>
        <dbReference type="PROSITE" id="PS51207"/>
    </source>
</evidence>
<feature type="domain" description="PXA" evidence="6">
    <location>
        <begin position="1"/>
        <end position="196"/>
    </location>
</feature>
<dbReference type="CDD" id="cd07440">
    <property type="entry name" value="RGS"/>
    <property type="match status" value="1"/>
</dbReference>
<dbReference type="InterPro" id="IPR013937">
    <property type="entry name" value="Sorting_nexin_C"/>
</dbReference>
<dbReference type="Pfam" id="PF08628">
    <property type="entry name" value="Nexin_C"/>
    <property type="match status" value="1"/>
</dbReference>
<evidence type="ECO:0000259" key="4">
    <source>
        <dbReference type="PROSITE" id="PS50132"/>
    </source>
</evidence>
<feature type="region of interest" description="Disordered" evidence="3">
    <location>
        <begin position="905"/>
        <end position="935"/>
    </location>
</feature>
<reference evidence="8" key="1">
    <citation type="journal article" date="2018" name="Nat. Microbiol.">
        <title>Leveraging single-cell genomics to expand the fungal tree of life.</title>
        <authorList>
            <person name="Ahrendt S.R."/>
            <person name="Quandt C.A."/>
            <person name="Ciobanu D."/>
            <person name="Clum A."/>
            <person name="Salamov A."/>
            <person name="Andreopoulos B."/>
            <person name="Cheng J.F."/>
            <person name="Woyke T."/>
            <person name="Pelin A."/>
            <person name="Henrissat B."/>
            <person name="Reynolds N.K."/>
            <person name="Benny G.L."/>
            <person name="Smith M.E."/>
            <person name="James T.Y."/>
            <person name="Grigoriev I.V."/>
        </authorList>
    </citation>
    <scope>NUCLEOTIDE SEQUENCE [LARGE SCALE GENOMIC DNA]</scope>
    <source>
        <strain evidence="8">RSA 468</strain>
    </source>
</reference>
<dbReference type="PANTHER" id="PTHR22775">
    <property type="entry name" value="SORTING NEXIN"/>
    <property type="match status" value="1"/>
</dbReference>
<name>A0A4P9ZXW4_9FUNG</name>
<accession>A0A4P9ZXW4</accession>
<evidence type="ECO:0000259" key="5">
    <source>
        <dbReference type="PROSITE" id="PS50195"/>
    </source>
</evidence>
<dbReference type="Proteomes" id="UP000268162">
    <property type="component" value="Unassembled WGS sequence"/>
</dbReference>
<dbReference type="STRING" id="215637.A0A4P9ZXW4"/>
<dbReference type="PROSITE" id="PS51207">
    <property type="entry name" value="PXA"/>
    <property type="match status" value="1"/>
</dbReference>
<evidence type="ECO:0000256" key="3">
    <source>
        <dbReference type="SAM" id="MobiDB-lite"/>
    </source>
</evidence>
<feature type="non-terminal residue" evidence="7">
    <location>
        <position position="1"/>
    </location>
</feature>
<evidence type="ECO:0000256" key="2">
    <source>
        <dbReference type="SAM" id="Coils"/>
    </source>
</evidence>
<evidence type="ECO:0000313" key="7">
    <source>
        <dbReference type="EMBL" id="RKP37590.1"/>
    </source>
</evidence>
<dbReference type="InterPro" id="IPR044926">
    <property type="entry name" value="RGS_subdomain_2"/>
</dbReference>
<keyword evidence="8" id="KW-1185">Reference proteome</keyword>
<feature type="compositionally biased region" description="Low complexity" evidence="3">
    <location>
        <begin position="571"/>
        <end position="581"/>
    </location>
</feature>
<dbReference type="GO" id="GO:0035091">
    <property type="term" value="F:phosphatidylinositol binding"/>
    <property type="evidence" value="ECO:0007669"/>
    <property type="project" value="InterPro"/>
</dbReference>
<feature type="compositionally biased region" description="Low complexity" evidence="3">
    <location>
        <begin position="502"/>
        <end position="511"/>
    </location>
</feature>
<feature type="region of interest" description="Disordered" evidence="3">
    <location>
        <begin position="618"/>
        <end position="669"/>
    </location>
</feature>
<dbReference type="InterPro" id="IPR016137">
    <property type="entry name" value="RGS"/>
</dbReference>
<evidence type="ECO:0000256" key="1">
    <source>
        <dbReference type="ARBA" id="ARBA00010883"/>
    </source>
</evidence>
<feature type="non-terminal residue" evidence="7">
    <location>
        <position position="1151"/>
    </location>
</feature>
<evidence type="ECO:0000313" key="8">
    <source>
        <dbReference type="Proteomes" id="UP000268162"/>
    </source>
</evidence>